<dbReference type="Gramene" id="TraesMAC2B03G01002250.1">
    <property type="protein sequence ID" value="TraesMAC2B03G01002250.1.CDS1"/>
    <property type="gene ID" value="TraesMAC2B03G01002250"/>
</dbReference>
<reference evidence="1" key="2">
    <citation type="submission" date="2018-10" db="UniProtKB">
        <authorList>
            <consortium name="EnsemblPlants"/>
        </authorList>
    </citation>
    <scope>IDENTIFICATION</scope>
</reference>
<dbReference type="Proteomes" id="UP000019116">
    <property type="component" value="Chromosome 2B"/>
</dbReference>
<name>A0A3B6CDE4_WHEAT</name>
<keyword evidence="2" id="KW-1185">Reference proteome</keyword>
<accession>A0A3B6CDE4</accession>
<dbReference type="AlphaFoldDB" id="A0A3B6CDE4"/>
<sequence>MAVKTYSKSKKCIRKNTWNKQTYFSIVQSYSLIKSPSFSSGNEHRKQKCFHGQTNNYVLE</sequence>
<evidence type="ECO:0000313" key="1">
    <source>
        <dbReference type="EnsemblPlants" id="TraesCS2B02G425300.1.cds1"/>
    </source>
</evidence>
<dbReference type="Gramene" id="TraesNOR2B03G01018720.1">
    <property type="protein sequence ID" value="TraesNOR2B03G01018720.1.CDS1"/>
    <property type="gene ID" value="TraesNOR2B03G01018720"/>
</dbReference>
<dbReference type="Gramene" id="TraesKAR2B01G0407500.1">
    <property type="protein sequence ID" value="cds.TraesKAR2B01G0407500.1"/>
    <property type="gene ID" value="TraesKAR2B01G0407500"/>
</dbReference>
<dbReference type="SMR" id="A0A3B6CDE4"/>
<dbReference type="Gramene" id="TraesSTA2B03G00999880.1">
    <property type="protein sequence ID" value="TraesSTA2B03G00999880.1.CDS1"/>
    <property type="gene ID" value="TraesSTA2B03G00999880"/>
</dbReference>
<evidence type="ECO:0008006" key="3">
    <source>
        <dbReference type="Google" id="ProtNLM"/>
    </source>
</evidence>
<dbReference type="Gramene" id="TraesSYM2B03G01018980.1">
    <property type="protein sequence ID" value="TraesSYM2B03G01018980.1.CDS1"/>
    <property type="gene ID" value="TraesSYM2B03G01018980"/>
</dbReference>
<dbReference type="Gramene" id="TraesROB_scaffold_022708_01G000200.1">
    <property type="protein sequence ID" value="TraesROB_scaffold_022708_01G000200.1"/>
    <property type="gene ID" value="TraesROB_scaffold_022708_01G000200"/>
</dbReference>
<dbReference type="Gramene" id="TraesWEE_scaffold_000921_01G000200.1">
    <property type="protein sequence ID" value="TraesWEE_scaffold_000921_01G000200.1"/>
    <property type="gene ID" value="TraesWEE_scaffold_000921_01G000200"/>
</dbReference>
<dbReference type="Gramene" id="TraesJAG2B03G01004090.1">
    <property type="protein sequence ID" value="TraesJAG2B03G01004090.1.CDS1"/>
    <property type="gene ID" value="TraesJAG2B03G01004090"/>
</dbReference>
<dbReference type="Gramene" id="TraesARI2B03G01019500.1">
    <property type="protein sequence ID" value="TraesARI2B03G01019500.1.CDS1"/>
    <property type="gene ID" value="TraesARI2B03G01019500"/>
</dbReference>
<dbReference type="Gramene" id="TraesCS2B02G425300.1">
    <property type="protein sequence ID" value="TraesCS2B02G425300.1.cds1"/>
    <property type="gene ID" value="TraesCS2B02G425300"/>
</dbReference>
<dbReference type="Gramene" id="TraesJUL2B03G01011260.1">
    <property type="protein sequence ID" value="TraesJUL2B03G01011260.1.CDS1"/>
    <property type="gene ID" value="TraesJUL2B03G01011260"/>
</dbReference>
<dbReference type="Gramene" id="TraesRN2B0101123700.1">
    <property type="protein sequence ID" value="TraesRN2B0101123700.1"/>
    <property type="gene ID" value="TraesRN2B0101123700"/>
</dbReference>
<dbReference type="Gramene" id="TraesCLE_scaffold_038923_01G000100.1">
    <property type="protein sequence ID" value="TraesCLE_scaffold_038923_01G000100.1"/>
    <property type="gene ID" value="TraesCLE_scaffold_038923_01G000100"/>
</dbReference>
<dbReference type="STRING" id="4565.A0A3B6CDE4"/>
<dbReference type="EnsemblPlants" id="TraesCS2B02G425300.1">
    <property type="protein sequence ID" value="TraesCS2B02G425300.1.cds1"/>
    <property type="gene ID" value="TraesCS2B02G425300"/>
</dbReference>
<dbReference type="Gramene" id="TraesCS2B03G1082600.1">
    <property type="protein sequence ID" value="TraesCS2B03G1082600.1.CDS1"/>
    <property type="gene ID" value="TraesCS2B03G1082600"/>
</dbReference>
<organism evidence="1">
    <name type="scientific">Triticum aestivum</name>
    <name type="common">Wheat</name>
    <dbReference type="NCBI Taxonomy" id="4565"/>
    <lineage>
        <taxon>Eukaryota</taxon>
        <taxon>Viridiplantae</taxon>
        <taxon>Streptophyta</taxon>
        <taxon>Embryophyta</taxon>
        <taxon>Tracheophyta</taxon>
        <taxon>Spermatophyta</taxon>
        <taxon>Magnoliopsida</taxon>
        <taxon>Liliopsida</taxon>
        <taxon>Poales</taxon>
        <taxon>Poaceae</taxon>
        <taxon>BOP clade</taxon>
        <taxon>Pooideae</taxon>
        <taxon>Triticodae</taxon>
        <taxon>Triticeae</taxon>
        <taxon>Triticinae</taxon>
        <taxon>Triticum</taxon>
    </lineage>
</organism>
<dbReference type="Gramene" id="TraesPARA_EIv1.0_0516360.1">
    <property type="protein sequence ID" value="TraesPARA_EIv1.0_0516360.1.CDS1"/>
    <property type="gene ID" value="TraesPARA_EIv1.0_0516360"/>
</dbReference>
<evidence type="ECO:0000313" key="2">
    <source>
        <dbReference type="Proteomes" id="UP000019116"/>
    </source>
</evidence>
<protein>
    <recommendedName>
        <fullName evidence="3">Ribosomal protein L32</fullName>
    </recommendedName>
</protein>
<reference evidence="1" key="1">
    <citation type="submission" date="2018-08" db="EMBL/GenBank/DDBJ databases">
        <authorList>
            <person name="Rossello M."/>
        </authorList>
    </citation>
    <scope>NUCLEOTIDE SEQUENCE [LARGE SCALE GENOMIC DNA]</scope>
    <source>
        <strain evidence="1">cv. Chinese Spring</strain>
    </source>
</reference>
<proteinExistence type="predicted"/>